<keyword evidence="8" id="KW-1185">Reference proteome</keyword>
<dbReference type="GO" id="GO:0005634">
    <property type="term" value="C:nucleus"/>
    <property type="evidence" value="ECO:0007669"/>
    <property type="project" value="UniProtKB-SubCell"/>
</dbReference>
<name>A0A8S3W5N0_PARAO</name>
<keyword evidence="4" id="KW-0862">Zinc</keyword>
<gene>
    <name evidence="7" type="ORF">PAPOLLO_LOCUS2367</name>
</gene>
<sequence length="251" mass="27845">MTECGGTSSSLSRSAGVSVNLQTSDESAKPPETSIDTVESSCSSAVVVVPTTKSTTPNTSASTPAFENVYQYSKRGAKYDRITDAIAYFIAVDNRPFYAVERKDIWTETLTNTGYLGLTVHILQQNVLQSMAIGVFELEESHTGEYIGQQLTGILRSWNIDTEKVMAFVTDSGANMIKAIRETFGAHKHIPYFAHMINKVSEEAIRKTSGLNDIIEHVKIIVKYIKKRQDMALELKRKEIENKIPDGKTLK</sequence>
<dbReference type="GO" id="GO:0008270">
    <property type="term" value="F:zinc ion binding"/>
    <property type="evidence" value="ECO:0007669"/>
    <property type="project" value="UniProtKB-KW"/>
</dbReference>
<evidence type="ECO:0000256" key="4">
    <source>
        <dbReference type="ARBA" id="ARBA00022833"/>
    </source>
</evidence>
<feature type="region of interest" description="Disordered" evidence="6">
    <location>
        <begin position="1"/>
        <end position="37"/>
    </location>
</feature>
<dbReference type="PANTHER" id="PTHR46481">
    <property type="entry name" value="ZINC FINGER BED DOMAIN-CONTAINING PROTEIN 4"/>
    <property type="match status" value="1"/>
</dbReference>
<dbReference type="PANTHER" id="PTHR46481:SF10">
    <property type="entry name" value="ZINC FINGER BED DOMAIN-CONTAINING PROTEIN 39"/>
    <property type="match status" value="1"/>
</dbReference>
<evidence type="ECO:0000256" key="5">
    <source>
        <dbReference type="ARBA" id="ARBA00023242"/>
    </source>
</evidence>
<evidence type="ECO:0000313" key="7">
    <source>
        <dbReference type="EMBL" id="CAG4941972.1"/>
    </source>
</evidence>
<keyword evidence="5" id="KW-0539">Nucleus</keyword>
<keyword evidence="3" id="KW-0863">Zinc-finger</keyword>
<evidence type="ECO:0000256" key="6">
    <source>
        <dbReference type="SAM" id="MobiDB-lite"/>
    </source>
</evidence>
<dbReference type="OrthoDB" id="2438421at2759"/>
<dbReference type="InterPro" id="IPR052035">
    <property type="entry name" value="ZnF_BED_domain_contain"/>
</dbReference>
<evidence type="ECO:0000256" key="3">
    <source>
        <dbReference type="ARBA" id="ARBA00022771"/>
    </source>
</evidence>
<accession>A0A8S3W5N0</accession>
<comment type="subcellular location">
    <subcellularLocation>
        <location evidence="1">Nucleus</location>
    </subcellularLocation>
</comment>
<comment type="caution">
    <text evidence="7">The sequence shown here is derived from an EMBL/GenBank/DDBJ whole genome shotgun (WGS) entry which is preliminary data.</text>
</comment>
<organism evidence="7 8">
    <name type="scientific">Parnassius apollo</name>
    <name type="common">Apollo butterfly</name>
    <name type="synonym">Papilio apollo</name>
    <dbReference type="NCBI Taxonomy" id="110799"/>
    <lineage>
        <taxon>Eukaryota</taxon>
        <taxon>Metazoa</taxon>
        <taxon>Ecdysozoa</taxon>
        <taxon>Arthropoda</taxon>
        <taxon>Hexapoda</taxon>
        <taxon>Insecta</taxon>
        <taxon>Pterygota</taxon>
        <taxon>Neoptera</taxon>
        <taxon>Endopterygota</taxon>
        <taxon>Lepidoptera</taxon>
        <taxon>Glossata</taxon>
        <taxon>Ditrysia</taxon>
        <taxon>Papilionoidea</taxon>
        <taxon>Papilionidae</taxon>
        <taxon>Parnassiinae</taxon>
        <taxon>Parnassini</taxon>
        <taxon>Parnassius</taxon>
        <taxon>Parnassius</taxon>
    </lineage>
</organism>
<evidence type="ECO:0000313" key="8">
    <source>
        <dbReference type="Proteomes" id="UP000691718"/>
    </source>
</evidence>
<keyword evidence="2" id="KW-0479">Metal-binding</keyword>
<dbReference type="EMBL" id="CAJQZP010000160">
    <property type="protein sequence ID" value="CAG4941972.1"/>
    <property type="molecule type" value="Genomic_DNA"/>
</dbReference>
<dbReference type="Proteomes" id="UP000691718">
    <property type="component" value="Unassembled WGS sequence"/>
</dbReference>
<evidence type="ECO:0000256" key="1">
    <source>
        <dbReference type="ARBA" id="ARBA00004123"/>
    </source>
</evidence>
<proteinExistence type="predicted"/>
<reference evidence="7" key="1">
    <citation type="submission" date="2021-04" db="EMBL/GenBank/DDBJ databases">
        <authorList>
            <person name="Tunstrom K."/>
        </authorList>
    </citation>
    <scope>NUCLEOTIDE SEQUENCE</scope>
</reference>
<evidence type="ECO:0000256" key="2">
    <source>
        <dbReference type="ARBA" id="ARBA00022723"/>
    </source>
</evidence>
<dbReference type="AlphaFoldDB" id="A0A8S3W5N0"/>
<protein>
    <submittedName>
        <fullName evidence="7">(apollo) hypothetical protein</fullName>
    </submittedName>
</protein>
<feature type="compositionally biased region" description="Low complexity" evidence="6">
    <location>
        <begin position="1"/>
        <end position="18"/>
    </location>
</feature>